<comment type="subcellular location">
    <subcellularLocation>
        <location evidence="2">Cell projection</location>
        <location evidence="2">Podosome</location>
    </subcellularLocation>
    <subcellularLocation>
        <location evidence="3">Cytoplasm</location>
    </subcellularLocation>
    <subcellularLocation>
        <location evidence="1">Recycling endosome</location>
    </subcellularLocation>
</comment>
<evidence type="ECO:0000256" key="3">
    <source>
        <dbReference type="ARBA" id="ARBA00004496"/>
    </source>
</evidence>
<feature type="region of interest" description="Disordered" evidence="13">
    <location>
        <begin position="107"/>
        <end position="135"/>
    </location>
</feature>
<dbReference type="GO" id="GO:0001525">
    <property type="term" value="P:angiogenesis"/>
    <property type="evidence" value="ECO:0007669"/>
    <property type="project" value="TreeGrafter"/>
</dbReference>
<keyword evidence="11" id="KW-0966">Cell projection</keyword>
<feature type="domain" description="Angiomotin C-terminal" evidence="14">
    <location>
        <begin position="440"/>
        <end position="620"/>
    </location>
</feature>
<keyword evidence="10 12" id="KW-0175">Coiled coil</keyword>
<evidence type="ECO:0000256" key="13">
    <source>
        <dbReference type="SAM" id="MobiDB-lite"/>
    </source>
</evidence>
<keyword evidence="7" id="KW-0879">Wnt signaling pathway</keyword>
<evidence type="ECO:0000256" key="7">
    <source>
        <dbReference type="ARBA" id="ARBA00022687"/>
    </source>
</evidence>
<keyword evidence="8" id="KW-0967">Endosome</keyword>
<dbReference type="EMBL" id="JAINUG010000001">
    <property type="protein sequence ID" value="KAJ8418638.1"/>
    <property type="molecule type" value="Genomic_DNA"/>
</dbReference>
<dbReference type="PANTHER" id="PTHR14826:SF3">
    <property type="entry name" value="ANGIOMOTIN-LIKE PROTEIN 2"/>
    <property type="match status" value="1"/>
</dbReference>
<evidence type="ECO:0000259" key="14">
    <source>
        <dbReference type="Pfam" id="PF12240"/>
    </source>
</evidence>
<reference evidence="15" key="1">
    <citation type="journal article" date="2023" name="Science">
        <title>Genome structures resolve the early diversification of teleost fishes.</title>
        <authorList>
            <person name="Parey E."/>
            <person name="Louis A."/>
            <person name="Montfort J."/>
            <person name="Bouchez O."/>
            <person name="Roques C."/>
            <person name="Iampietro C."/>
            <person name="Lluch J."/>
            <person name="Castinel A."/>
            <person name="Donnadieu C."/>
            <person name="Desvignes T."/>
            <person name="Floi Bucao C."/>
            <person name="Jouanno E."/>
            <person name="Wen M."/>
            <person name="Mejri S."/>
            <person name="Dirks R."/>
            <person name="Jansen H."/>
            <person name="Henkel C."/>
            <person name="Chen W.J."/>
            <person name="Zahm M."/>
            <person name="Cabau C."/>
            <person name="Klopp C."/>
            <person name="Thompson A.W."/>
            <person name="Robinson-Rechavi M."/>
            <person name="Braasch I."/>
            <person name="Lecointre G."/>
            <person name="Bobe J."/>
            <person name="Postlethwait J.H."/>
            <person name="Berthelot C."/>
            <person name="Roest Crollius H."/>
            <person name="Guiguen Y."/>
        </authorList>
    </citation>
    <scope>NUCLEOTIDE SEQUENCE</scope>
    <source>
        <strain evidence="15">NC1722</strain>
    </source>
</reference>
<evidence type="ECO:0000313" key="16">
    <source>
        <dbReference type="Proteomes" id="UP001221898"/>
    </source>
</evidence>
<feature type="compositionally biased region" description="Polar residues" evidence="13">
    <location>
        <begin position="70"/>
        <end position="79"/>
    </location>
</feature>
<dbReference type="GO" id="GO:0035329">
    <property type="term" value="P:hippo signaling"/>
    <property type="evidence" value="ECO:0007669"/>
    <property type="project" value="TreeGrafter"/>
</dbReference>
<keyword evidence="9" id="KW-0965">Cell junction</keyword>
<evidence type="ECO:0000256" key="1">
    <source>
        <dbReference type="ARBA" id="ARBA00004172"/>
    </source>
</evidence>
<evidence type="ECO:0000256" key="9">
    <source>
        <dbReference type="ARBA" id="ARBA00022949"/>
    </source>
</evidence>
<dbReference type="GO" id="GO:0003365">
    <property type="term" value="P:establishment of cell polarity involved in ameboidal cell migration"/>
    <property type="evidence" value="ECO:0007669"/>
    <property type="project" value="TreeGrafter"/>
</dbReference>
<evidence type="ECO:0000256" key="11">
    <source>
        <dbReference type="ARBA" id="ARBA00023273"/>
    </source>
</evidence>
<gene>
    <name evidence="15" type="ORF">AAFF_G00001370</name>
</gene>
<feature type="compositionally biased region" description="Polar residues" evidence="13">
    <location>
        <begin position="637"/>
        <end position="649"/>
    </location>
</feature>
<dbReference type="GO" id="GO:0005886">
    <property type="term" value="C:plasma membrane"/>
    <property type="evidence" value="ECO:0007669"/>
    <property type="project" value="TreeGrafter"/>
</dbReference>
<keyword evidence="6" id="KW-0597">Phosphoprotein</keyword>
<feature type="compositionally biased region" description="Gly residues" evidence="13">
    <location>
        <begin position="40"/>
        <end position="50"/>
    </location>
</feature>
<name>A0AAD7TEB5_9TELE</name>
<organism evidence="15 16">
    <name type="scientific">Aldrovandia affinis</name>
    <dbReference type="NCBI Taxonomy" id="143900"/>
    <lineage>
        <taxon>Eukaryota</taxon>
        <taxon>Metazoa</taxon>
        <taxon>Chordata</taxon>
        <taxon>Craniata</taxon>
        <taxon>Vertebrata</taxon>
        <taxon>Euteleostomi</taxon>
        <taxon>Actinopterygii</taxon>
        <taxon>Neopterygii</taxon>
        <taxon>Teleostei</taxon>
        <taxon>Notacanthiformes</taxon>
        <taxon>Halosauridae</taxon>
        <taxon>Aldrovandia</taxon>
    </lineage>
</organism>
<dbReference type="GO" id="GO:0030334">
    <property type="term" value="P:regulation of cell migration"/>
    <property type="evidence" value="ECO:0007669"/>
    <property type="project" value="TreeGrafter"/>
</dbReference>
<evidence type="ECO:0000256" key="8">
    <source>
        <dbReference type="ARBA" id="ARBA00022753"/>
    </source>
</evidence>
<keyword evidence="5" id="KW-0963">Cytoplasm</keyword>
<dbReference type="GO" id="GO:0055037">
    <property type="term" value="C:recycling endosome"/>
    <property type="evidence" value="ECO:0007669"/>
    <property type="project" value="UniProtKB-SubCell"/>
</dbReference>
<accession>A0AAD7TEB5</accession>
<feature type="compositionally biased region" description="Polar residues" evidence="13">
    <location>
        <begin position="610"/>
        <end position="621"/>
    </location>
</feature>
<feature type="region of interest" description="Disordered" evidence="13">
    <location>
        <begin position="590"/>
        <end position="685"/>
    </location>
</feature>
<evidence type="ECO:0000256" key="2">
    <source>
        <dbReference type="ARBA" id="ARBA00004188"/>
    </source>
</evidence>
<keyword evidence="16" id="KW-1185">Reference proteome</keyword>
<feature type="compositionally biased region" description="Polar residues" evidence="13">
    <location>
        <begin position="114"/>
        <end position="135"/>
    </location>
</feature>
<evidence type="ECO:0000256" key="5">
    <source>
        <dbReference type="ARBA" id="ARBA00022490"/>
    </source>
</evidence>
<dbReference type="PANTHER" id="PTHR14826">
    <property type="entry name" value="ANGIOMOTIN"/>
    <property type="match status" value="1"/>
</dbReference>
<dbReference type="InterPro" id="IPR051747">
    <property type="entry name" value="Angiomotin-like"/>
</dbReference>
<evidence type="ECO:0000256" key="4">
    <source>
        <dbReference type="ARBA" id="ARBA00010300"/>
    </source>
</evidence>
<dbReference type="Pfam" id="PF12240">
    <property type="entry name" value="Angiomotin_C"/>
    <property type="match status" value="1"/>
</dbReference>
<comment type="similarity">
    <text evidence="4">Belongs to the angiomotin family.</text>
</comment>
<dbReference type="InterPro" id="IPR024646">
    <property type="entry name" value="Angiomotin_C"/>
</dbReference>
<feature type="region of interest" description="Disordered" evidence="13">
    <location>
        <begin position="39"/>
        <end position="86"/>
    </location>
</feature>
<sequence length="709" mass="80669">MRTAEESSGTVLHRLIQEQLRYGNPTDARTLLAIQQQALRGGGGSGGGAGSPRSSLESLTQEESQFLQMSARQEPQGQEHQGDYQHSESTMLQLYQLHGEELPTYEEAKAHSQYLASQRGQQAVSETPAQESARNQDMGLLDLKHGHVRSLSECLMQLTLERNGARANMVMSSSHSYPQLSKHLVHHTVHDSQGAYHVPERKGPPPEYPFSVKPPGYMLSHSQEHGHYYKEPPPTFHSQHHRYVQVQPQVARHSARSTLTPAGVNELMATHNGSSSNQMEMLMRENERLRKELEGYSEKAARLQKLEQEIQRISEAYEVLMKGSAKRETLEKTMRNKLEAEIKRLHDFNRDLRDRLETASKQLAAKEVEAADQNQHTFARLLEQNDEQQRERERLEREVFRLRGSGEEQRRRLEALERALGSAQARGGQLEEELRRKRAYVEKVERLQRALAQLQAACEKRELLEQKLRTRLEQELKALRTQQQQQQQQHQQLREREERILALEADITKWEQKYLEESTMRQFAMDAAATAAAQRDTTIINHSPRHSPNNSFNEDLPTANHRHQEMENRIRALHAQLLEKDAVIKVLEHRSQRDQGRAEQQGLRPAKSVPSINTSAPSWQSVLLPPLHRGKGKSFSDDQTAAMLSSSSAVPKPPSQDCGTQSDGPLQEDHFTAEHSVAPASDYSEQTHPPFNAYKCVESLGAEVVEILI</sequence>
<proteinExistence type="inferred from homology"/>
<dbReference type="GO" id="GO:0030036">
    <property type="term" value="P:actin cytoskeleton organization"/>
    <property type="evidence" value="ECO:0007669"/>
    <property type="project" value="TreeGrafter"/>
</dbReference>
<dbReference type="Proteomes" id="UP001221898">
    <property type="component" value="Unassembled WGS sequence"/>
</dbReference>
<dbReference type="GO" id="GO:0005923">
    <property type="term" value="C:bicellular tight junction"/>
    <property type="evidence" value="ECO:0007669"/>
    <property type="project" value="TreeGrafter"/>
</dbReference>
<dbReference type="PRINTS" id="PR01807">
    <property type="entry name" value="ANGIOMOTIN"/>
</dbReference>
<protein>
    <recommendedName>
        <fullName evidence="14">Angiomotin C-terminal domain-containing protein</fullName>
    </recommendedName>
</protein>
<evidence type="ECO:0000313" key="15">
    <source>
        <dbReference type="EMBL" id="KAJ8418638.1"/>
    </source>
</evidence>
<evidence type="ECO:0000256" key="12">
    <source>
        <dbReference type="SAM" id="Coils"/>
    </source>
</evidence>
<feature type="compositionally biased region" description="Low complexity" evidence="13">
    <location>
        <begin position="51"/>
        <end position="68"/>
    </location>
</feature>
<feature type="coiled-coil region" evidence="12">
    <location>
        <begin position="272"/>
        <end position="513"/>
    </location>
</feature>
<comment type="caution">
    <text evidence="15">The sequence shown here is derived from an EMBL/GenBank/DDBJ whole genome shotgun (WGS) entry which is preliminary data.</text>
</comment>
<evidence type="ECO:0000256" key="6">
    <source>
        <dbReference type="ARBA" id="ARBA00022553"/>
    </source>
</evidence>
<dbReference type="AlphaFoldDB" id="A0AAD7TEB5"/>
<evidence type="ECO:0000256" key="10">
    <source>
        <dbReference type="ARBA" id="ARBA00023054"/>
    </source>
</evidence>
<dbReference type="GO" id="GO:0016055">
    <property type="term" value="P:Wnt signaling pathway"/>
    <property type="evidence" value="ECO:0007669"/>
    <property type="project" value="UniProtKB-KW"/>
</dbReference>
<dbReference type="GO" id="GO:0002102">
    <property type="term" value="C:podosome"/>
    <property type="evidence" value="ECO:0007669"/>
    <property type="project" value="UniProtKB-SubCell"/>
</dbReference>
<dbReference type="InterPro" id="IPR009114">
    <property type="entry name" value="Angiomotin"/>
</dbReference>